<dbReference type="InterPro" id="IPR003661">
    <property type="entry name" value="HisK_dim/P_dom"/>
</dbReference>
<feature type="domain" description="Histidine kinase" evidence="5">
    <location>
        <begin position="1617"/>
        <end position="1833"/>
    </location>
</feature>
<evidence type="ECO:0000256" key="3">
    <source>
        <dbReference type="ARBA" id="ARBA00022553"/>
    </source>
</evidence>
<feature type="domain" description="PAS" evidence="6">
    <location>
        <begin position="1465"/>
        <end position="1521"/>
    </location>
</feature>
<dbReference type="InterPro" id="IPR011009">
    <property type="entry name" value="Kinase-like_dom_sf"/>
</dbReference>
<dbReference type="Pfam" id="PF13426">
    <property type="entry name" value="PAS_9"/>
    <property type="match status" value="1"/>
</dbReference>
<evidence type="ECO:0000259" key="5">
    <source>
        <dbReference type="PROSITE" id="PS50109"/>
    </source>
</evidence>
<sequence length="1837" mass="200504">MYGSLTVAWDDGEYAYCHTRLTRGAGAPAAVLAVVPARERAPGASAERLSHEYGLRDELDGEWALRPLALLHEEGRPVLIIEDPGAQPLEHMLDRPMDVLRFCRLASAMADALGRVHERGLVHKDVKPSHIVVDETSASVRFTGFGIATCLPRQRQLPEPPELIAGSLPYMAPEQTGRMNRSIDARSDLYSLGVTFYRMLTGVLPFSASEPMAWIHCHIAGRPVPPSVLVPGVPVQVSRIVMRLLAKAAEERYQTAAGLAHDLRRCEAEWRSSGRVDAFALGDGDVCNRLLIPEKLYGREREIAALLAVLGRVAGSGEPELVLVAGPAGIGKSSVVHELHKELLPLNGLFASGKFDQYKRDIPYSTLAEALRSLVRRLLGKAEVELANWRRAIEEALGPNGRLMIDLVPELEVIVGAQPEVPTLAPQLAQTRFQLVLRRFMGVFARPEHPLVLFLDDLQWLDVATLELLDDLLARPDLRYLMLVGAYRDNDVGPQHPLARRIEAMRRAGARINEIEIGPLPGDQVAQLTADALRTTPERVEPLAQTVRAKTDGNPFFIIQFLRELSDKALLGVDRSTGGWRWHIERIRAARHTDNVVELMAARLASLAPETREALQTLACLGDGATAAMLSAVHGTSEQVLDAHLRDAVRLELVECAAGFYRFGHDRIQEAAYSLIACEARPRAHLAIGRLLLSNTPEARREECVFDLVSQLNRAVALITQQPEREALAELNLMAGKRAKASTAYAAALGYLTIGAALLGGDAWQRQHRLSYALELERAECELLTGELEAASARLVALSARAIGTVEQAAVACLRMDVCTAQGRSDIAIEVALDYLRGVGIHWPANPTDDEVRAEYQEIGRSLGGRSIEALVASPVMTNPEALSTVEVLVKAQTPAIFTDINLASISICKAVNLSLAHGNCDASCFAYVMLARIAGPRFGDFEAGFRFGQLGYDLVEQRGLGRFAASTYLVFVIVVARWMKHVRESGPLLSRAFDTANRAGDLLYASYACNNLNSQLLFAGTPLHEAQDEIERGLAFAQAARFGLVVDIISTQRAFVRSLRGGSPAFGRLDDELVGEPRLEQRLSESRSLAIAECWYWIRKLQARYLAGRYADAVDAACRAQALLWTSTLFLEEAEFHFYAALALAAYSDTVAPARRRELVESIAVHHRQLATWARYCPDNFEGRAALVGAEIARIEGRAFEAQSLYEQAIRSSEDNGFVHNEALASELAAAFFAARDVKIASQAYLRHAHQCYLKWGAGAKASLLEATHACLRTGEGAPASARPSVNTVEQLDLATVIKLSQAVAGEMDLHKLIDVLMRTAVEQAGANRGLLVLSQGPAQRIQARATSIGAGVAIRLVDEPVGPAMLSETILRYVLRTRERVVVGDAARDSSFSSDPYIENHSVRSVLCVPLIVRARLIGALYLENDLAADVFSPAAIAVLEVLASQAAATLENARLYRGVVESEAKIRRLVDSNIVGIFIYSEEGRILEANEALLRMLGYDRRDLAAGRIWWRDLTPPEWLERDVRIWEPMLRDTGKVPPFEKEYFRKDGSRVPILIGVANFDEAGSEGVAFVLDLTEQKQAEAEARENELRYREVQTALAHVNRVTTMGQLAAAIGHEVKQPIATAVTHAEAGLRFLSAQPPKLAEASQAFSRIIDGAMRAGEVVDRIRRLVRNAPPSKEPVLLNEAIEEVIAMTRTQAQRGGVSVSVRLAADLPRVRGDRVQLQQAVLNLIVNAIEAMGSMEDGQRALVVSTKKDASGAAVVTVSDSGPGIEAAERDRLFEPFFTTKATGMGMGLAICQTIVDAHAGWLRAAANTPRGAIFEFGVPGEAGAGH</sequence>
<dbReference type="SMART" id="SM00220">
    <property type="entry name" value="S_TKc"/>
    <property type="match status" value="1"/>
</dbReference>
<dbReference type="PROSITE" id="PS50113">
    <property type="entry name" value="PAC"/>
    <property type="match status" value="1"/>
</dbReference>
<dbReference type="PROSITE" id="PS50109">
    <property type="entry name" value="HIS_KIN"/>
    <property type="match status" value="1"/>
</dbReference>
<feature type="domain" description="Protein kinase" evidence="4">
    <location>
        <begin position="1"/>
        <end position="264"/>
    </location>
</feature>
<dbReference type="InterPro" id="IPR000014">
    <property type="entry name" value="PAS"/>
</dbReference>
<keyword evidence="3" id="KW-0597">Phosphoprotein</keyword>
<evidence type="ECO:0000256" key="2">
    <source>
        <dbReference type="ARBA" id="ARBA00012438"/>
    </source>
</evidence>
<keyword evidence="9" id="KW-1185">Reference proteome</keyword>
<dbReference type="PRINTS" id="PR00344">
    <property type="entry name" value="BCTRLSENSOR"/>
</dbReference>
<dbReference type="InterPro" id="IPR035965">
    <property type="entry name" value="PAS-like_dom_sf"/>
</dbReference>
<accession>A0A1X7FTG4</accession>
<evidence type="ECO:0000259" key="6">
    <source>
        <dbReference type="PROSITE" id="PS50112"/>
    </source>
</evidence>
<dbReference type="EMBL" id="FXAH01000011">
    <property type="protein sequence ID" value="SMF57765.1"/>
    <property type="molecule type" value="Genomic_DNA"/>
</dbReference>
<evidence type="ECO:0000259" key="4">
    <source>
        <dbReference type="PROSITE" id="PS50011"/>
    </source>
</evidence>
<dbReference type="CDD" id="cd14014">
    <property type="entry name" value="STKc_PknB_like"/>
    <property type="match status" value="1"/>
</dbReference>
<dbReference type="SMART" id="SM00388">
    <property type="entry name" value="HisKA"/>
    <property type="match status" value="1"/>
</dbReference>
<dbReference type="Proteomes" id="UP000192911">
    <property type="component" value="Unassembled WGS sequence"/>
</dbReference>
<dbReference type="SUPFAM" id="SSF55785">
    <property type="entry name" value="PYP-like sensor domain (PAS domain)"/>
    <property type="match status" value="1"/>
</dbReference>
<dbReference type="SUPFAM" id="SSF52540">
    <property type="entry name" value="P-loop containing nucleoside triphosphate hydrolases"/>
    <property type="match status" value="1"/>
</dbReference>
<dbReference type="GO" id="GO:0000155">
    <property type="term" value="F:phosphorelay sensor kinase activity"/>
    <property type="evidence" value="ECO:0007669"/>
    <property type="project" value="InterPro"/>
</dbReference>
<dbReference type="InterPro" id="IPR000719">
    <property type="entry name" value="Prot_kinase_dom"/>
</dbReference>
<reference evidence="9" key="1">
    <citation type="submission" date="2017-04" db="EMBL/GenBank/DDBJ databases">
        <authorList>
            <person name="Varghese N."/>
            <person name="Submissions S."/>
        </authorList>
    </citation>
    <scope>NUCLEOTIDE SEQUENCE [LARGE SCALE GENOMIC DNA]</scope>
    <source>
        <strain evidence="9">Ballard 720</strain>
    </source>
</reference>
<dbReference type="Pfam" id="PF01590">
    <property type="entry name" value="GAF"/>
    <property type="match status" value="1"/>
</dbReference>
<dbReference type="Gene3D" id="3.30.450.40">
    <property type="match status" value="1"/>
</dbReference>
<dbReference type="Pfam" id="PF02518">
    <property type="entry name" value="HATPase_c"/>
    <property type="match status" value="1"/>
</dbReference>
<protein>
    <recommendedName>
        <fullName evidence="2">histidine kinase</fullName>
        <ecNumber evidence="2">2.7.13.3</ecNumber>
    </recommendedName>
</protein>
<dbReference type="SUPFAM" id="SSF47384">
    <property type="entry name" value="Homodimeric domain of signal transducing histidine kinase"/>
    <property type="match status" value="1"/>
</dbReference>
<dbReference type="InterPro" id="IPR036890">
    <property type="entry name" value="HATPase_C_sf"/>
</dbReference>
<comment type="catalytic activity">
    <reaction evidence="1">
        <text>ATP + protein L-histidine = ADP + protein N-phospho-L-histidine.</text>
        <dbReference type="EC" id="2.7.13.3"/>
    </reaction>
</comment>
<dbReference type="CDD" id="cd00082">
    <property type="entry name" value="HisKA"/>
    <property type="match status" value="1"/>
</dbReference>
<dbReference type="InterPro" id="IPR000700">
    <property type="entry name" value="PAS-assoc_C"/>
</dbReference>
<proteinExistence type="predicted"/>
<dbReference type="Gene3D" id="3.30.565.10">
    <property type="entry name" value="Histidine kinase-like ATPase, C-terminal domain"/>
    <property type="match status" value="1"/>
</dbReference>
<dbReference type="PANTHER" id="PTHR43642:SF1">
    <property type="entry name" value="HYBRID SIGNAL TRANSDUCTION HISTIDINE KINASE G"/>
    <property type="match status" value="1"/>
</dbReference>
<dbReference type="GeneID" id="95552877"/>
<dbReference type="InterPro" id="IPR041664">
    <property type="entry name" value="AAA_16"/>
</dbReference>
<dbReference type="STRING" id="28094.SAMN06295900_11131"/>
<dbReference type="RefSeq" id="WP_244142498.1">
    <property type="nucleotide sequence ID" value="NZ_BSQD01000008.1"/>
</dbReference>
<dbReference type="GO" id="GO:0005524">
    <property type="term" value="F:ATP binding"/>
    <property type="evidence" value="ECO:0007669"/>
    <property type="project" value="InterPro"/>
</dbReference>
<dbReference type="InterPro" id="IPR003018">
    <property type="entry name" value="GAF"/>
</dbReference>
<dbReference type="InterPro" id="IPR036097">
    <property type="entry name" value="HisK_dim/P_sf"/>
</dbReference>
<dbReference type="SMART" id="SM00091">
    <property type="entry name" value="PAS"/>
    <property type="match status" value="1"/>
</dbReference>
<feature type="domain" description="PAC" evidence="7">
    <location>
        <begin position="1541"/>
        <end position="1590"/>
    </location>
</feature>
<dbReference type="Gene3D" id="3.40.50.300">
    <property type="entry name" value="P-loop containing nucleotide triphosphate hydrolases"/>
    <property type="match status" value="1"/>
</dbReference>
<dbReference type="CDD" id="cd00130">
    <property type="entry name" value="PAS"/>
    <property type="match status" value="1"/>
</dbReference>
<dbReference type="Gene3D" id="1.10.287.130">
    <property type="match status" value="1"/>
</dbReference>
<dbReference type="NCBIfam" id="TIGR00229">
    <property type="entry name" value="sensory_box"/>
    <property type="match status" value="1"/>
</dbReference>
<dbReference type="Pfam" id="PF00069">
    <property type="entry name" value="Pkinase"/>
    <property type="match status" value="1"/>
</dbReference>
<dbReference type="PROSITE" id="PS50112">
    <property type="entry name" value="PAS"/>
    <property type="match status" value="1"/>
</dbReference>
<dbReference type="InterPro" id="IPR027417">
    <property type="entry name" value="P-loop_NTPase"/>
</dbReference>
<dbReference type="Gene3D" id="3.30.450.20">
    <property type="entry name" value="PAS domain"/>
    <property type="match status" value="1"/>
</dbReference>
<evidence type="ECO:0000259" key="7">
    <source>
        <dbReference type="PROSITE" id="PS50113"/>
    </source>
</evidence>
<dbReference type="SUPFAM" id="SSF56112">
    <property type="entry name" value="Protein kinase-like (PK-like)"/>
    <property type="match status" value="1"/>
</dbReference>
<organism evidence="8 9">
    <name type="scientific">Trinickia caryophylli</name>
    <name type="common">Paraburkholderia caryophylli</name>
    <dbReference type="NCBI Taxonomy" id="28094"/>
    <lineage>
        <taxon>Bacteria</taxon>
        <taxon>Pseudomonadati</taxon>
        <taxon>Pseudomonadota</taxon>
        <taxon>Betaproteobacteria</taxon>
        <taxon>Burkholderiales</taxon>
        <taxon>Burkholderiaceae</taxon>
        <taxon>Trinickia</taxon>
    </lineage>
</organism>
<dbReference type="SMART" id="SM00065">
    <property type="entry name" value="GAF"/>
    <property type="match status" value="1"/>
</dbReference>
<dbReference type="InterPro" id="IPR004358">
    <property type="entry name" value="Sig_transdc_His_kin-like_C"/>
</dbReference>
<dbReference type="InterPro" id="IPR029016">
    <property type="entry name" value="GAF-like_dom_sf"/>
</dbReference>
<dbReference type="Gene3D" id="1.10.510.10">
    <property type="entry name" value="Transferase(Phosphotransferase) domain 1"/>
    <property type="match status" value="1"/>
</dbReference>
<dbReference type="InterPro" id="IPR053159">
    <property type="entry name" value="Hybrid_Histidine_Kinase"/>
</dbReference>
<name>A0A1X7FTG4_TRICW</name>
<dbReference type="SUPFAM" id="SSF55874">
    <property type="entry name" value="ATPase domain of HSP90 chaperone/DNA topoisomerase II/histidine kinase"/>
    <property type="match status" value="1"/>
</dbReference>
<dbReference type="SUPFAM" id="SSF55781">
    <property type="entry name" value="GAF domain-like"/>
    <property type="match status" value="1"/>
</dbReference>
<gene>
    <name evidence="8" type="ORF">SAMN06295900_11131</name>
</gene>
<dbReference type="PANTHER" id="PTHR43642">
    <property type="entry name" value="HYBRID SIGNAL TRANSDUCTION HISTIDINE KINASE G"/>
    <property type="match status" value="1"/>
</dbReference>
<dbReference type="InterPro" id="IPR003594">
    <property type="entry name" value="HATPase_dom"/>
</dbReference>
<dbReference type="PROSITE" id="PS50011">
    <property type="entry name" value="PROTEIN_KINASE_DOM"/>
    <property type="match status" value="1"/>
</dbReference>
<evidence type="ECO:0000313" key="9">
    <source>
        <dbReference type="Proteomes" id="UP000192911"/>
    </source>
</evidence>
<evidence type="ECO:0000256" key="1">
    <source>
        <dbReference type="ARBA" id="ARBA00000085"/>
    </source>
</evidence>
<dbReference type="Pfam" id="PF13191">
    <property type="entry name" value="AAA_16"/>
    <property type="match status" value="1"/>
</dbReference>
<dbReference type="EC" id="2.7.13.3" evidence="2"/>
<dbReference type="SMART" id="SM00387">
    <property type="entry name" value="HATPase_c"/>
    <property type="match status" value="1"/>
</dbReference>
<evidence type="ECO:0000313" key="8">
    <source>
        <dbReference type="EMBL" id="SMF57765.1"/>
    </source>
</evidence>
<dbReference type="InterPro" id="IPR005467">
    <property type="entry name" value="His_kinase_dom"/>
</dbReference>